<feature type="domain" description="DEAD-box RNA helicase Q" evidence="15">
    <location>
        <begin position="178"/>
        <end position="206"/>
    </location>
</feature>
<dbReference type="EC" id="3.6.4.13" evidence="1"/>
<dbReference type="PANTHER" id="PTHR47958">
    <property type="entry name" value="ATP-DEPENDENT RNA HELICASE DBP3"/>
    <property type="match status" value="1"/>
</dbReference>
<dbReference type="InterPro" id="IPR001650">
    <property type="entry name" value="Helicase_C-like"/>
</dbReference>
<dbReference type="GO" id="GO:0005524">
    <property type="term" value="F:ATP binding"/>
    <property type="evidence" value="ECO:0007669"/>
    <property type="project" value="UniProtKB-KW"/>
</dbReference>
<feature type="short sequence motif" description="Q motif" evidence="12">
    <location>
        <begin position="178"/>
        <end position="206"/>
    </location>
</feature>
<keyword evidence="6 16" id="KW-0347">Helicase</keyword>
<dbReference type="EMBL" id="JNBS01001709">
    <property type="protein sequence ID" value="OQS00355.1"/>
    <property type="molecule type" value="Genomic_DNA"/>
</dbReference>
<keyword evidence="7" id="KW-0862">Zinc</keyword>
<evidence type="ECO:0000256" key="5">
    <source>
        <dbReference type="ARBA" id="ARBA00022801"/>
    </source>
</evidence>
<organism evidence="16 17">
    <name type="scientific">Thraustotheca clavata</name>
    <dbReference type="NCBI Taxonomy" id="74557"/>
    <lineage>
        <taxon>Eukaryota</taxon>
        <taxon>Sar</taxon>
        <taxon>Stramenopiles</taxon>
        <taxon>Oomycota</taxon>
        <taxon>Saprolegniomycetes</taxon>
        <taxon>Saprolegniales</taxon>
        <taxon>Achlyaceae</taxon>
        <taxon>Thraustotheca</taxon>
    </lineage>
</organism>
<dbReference type="OrthoDB" id="196131at2759"/>
<dbReference type="SUPFAM" id="SSF57756">
    <property type="entry name" value="Retrovirus zinc finger-like domains"/>
    <property type="match status" value="1"/>
</dbReference>
<evidence type="ECO:0000256" key="12">
    <source>
        <dbReference type="PROSITE-ProRule" id="PRU00552"/>
    </source>
</evidence>
<dbReference type="Gene3D" id="3.40.50.300">
    <property type="entry name" value="P-loop containing nucleotide triphosphate hydrolases"/>
    <property type="match status" value="2"/>
</dbReference>
<evidence type="ECO:0000256" key="7">
    <source>
        <dbReference type="ARBA" id="ARBA00022833"/>
    </source>
</evidence>
<evidence type="ECO:0000256" key="11">
    <source>
        <dbReference type="ARBA" id="ARBA00047984"/>
    </source>
</evidence>
<dbReference type="InterPro" id="IPR014014">
    <property type="entry name" value="RNA_helicase_DEAD_Q_motif"/>
</dbReference>
<evidence type="ECO:0000256" key="6">
    <source>
        <dbReference type="ARBA" id="ARBA00022806"/>
    </source>
</evidence>
<evidence type="ECO:0000313" key="16">
    <source>
        <dbReference type="EMBL" id="OQS00355.1"/>
    </source>
</evidence>
<dbReference type="GO" id="GO:0016787">
    <property type="term" value="F:hydrolase activity"/>
    <property type="evidence" value="ECO:0007669"/>
    <property type="project" value="UniProtKB-KW"/>
</dbReference>
<evidence type="ECO:0000256" key="1">
    <source>
        <dbReference type="ARBA" id="ARBA00012552"/>
    </source>
</evidence>
<keyword evidence="4" id="KW-0863">Zinc-finger</keyword>
<dbReference type="PROSITE" id="PS51192">
    <property type="entry name" value="HELICASE_ATP_BIND_1"/>
    <property type="match status" value="1"/>
</dbReference>
<dbReference type="InterPro" id="IPR036875">
    <property type="entry name" value="Znf_CCHC_sf"/>
</dbReference>
<dbReference type="GO" id="GO:0005737">
    <property type="term" value="C:cytoplasm"/>
    <property type="evidence" value="ECO:0007669"/>
    <property type="project" value="UniProtKB-ARBA"/>
</dbReference>
<keyword evidence="2" id="KW-0479">Metal-binding</keyword>
<dbReference type="InterPro" id="IPR014001">
    <property type="entry name" value="Helicase_ATP-bd"/>
</dbReference>
<dbReference type="GO" id="GO:0008270">
    <property type="term" value="F:zinc ion binding"/>
    <property type="evidence" value="ECO:0007669"/>
    <property type="project" value="UniProtKB-KW"/>
</dbReference>
<sequence>MSVHLRLCPMVFPSDIFNMNQEGLYVPLKKRREEEEYRRLQRRKLVHEKLRQIDEDSEHEEVQEEPEIAIETAPVRSNVSLIDQSFEIKKRREEAGVDEDTSTQSTTEVQLLHEASHVQKAALVSAAERAEGIRYAESIKTTWIPPKHIAKMTEEECDLVRSKWHILVDGEDIPPPIKTFEEMRFPPAILSALKAKNIVRPTPIQVQAIPCILAGRDIIGIAFTGSGKTMTFTLPLIMRVLEQEVKMPIVSREGPFGVILGPSRELMRQTFEIVKDFTSALFKAGFPELRSILCIGGQDKRDQLDLIYRQGVHIAIATPGRFKDFLNSKKMNLDLCEYICLDEGDRMLDLGFDEEVASIFNHFKSQRQTLIFSATMPQKFQDFAKEVLVRPILVNVGRAGAANLDVLQEVEYVKQEAKIVYLLECLQKTAPPVLIFCERKGDVDDIHEYLLLKGVAAVSIHGGKDQVERNEAIDAFKCGDKDVLVATDIAAKGLDFPDIQHVINFDMPIEIENYVHRIGRTGRCGKTGVATTFINKNVPESALLDLKHLLVEAKQRVPPVLRALEDPMETSESNATGSKGCAFCGGLGHRITDCPKLDANARKINAGRRDYLGGQSAGYGGDNMG</sequence>
<evidence type="ECO:0000256" key="8">
    <source>
        <dbReference type="ARBA" id="ARBA00022840"/>
    </source>
</evidence>
<dbReference type="SMART" id="SM00490">
    <property type="entry name" value="HELICc"/>
    <property type="match status" value="1"/>
</dbReference>
<evidence type="ECO:0000256" key="4">
    <source>
        <dbReference type="ARBA" id="ARBA00022771"/>
    </source>
</evidence>
<dbReference type="SMART" id="SM00487">
    <property type="entry name" value="DEXDc"/>
    <property type="match status" value="1"/>
</dbReference>
<comment type="similarity">
    <text evidence="10">Belongs to the DEAD box helicase family. DDX41 subfamily.</text>
</comment>
<protein>
    <recommendedName>
        <fullName evidence="1">RNA helicase</fullName>
        <ecNumber evidence="1">3.6.4.13</ecNumber>
    </recommendedName>
</protein>
<gene>
    <name evidence="16" type="ORF">THRCLA_05992</name>
</gene>
<dbReference type="FunFam" id="3.40.50.300:FF:000449">
    <property type="entry name" value="Probable ATP-dependent RNA helicase DDX41"/>
    <property type="match status" value="1"/>
</dbReference>
<dbReference type="InterPro" id="IPR011545">
    <property type="entry name" value="DEAD/DEAH_box_helicase_dom"/>
</dbReference>
<keyword evidence="8" id="KW-0067">ATP-binding</keyword>
<dbReference type="Pfam" id="PF00270">
    <property type="entry name" value="DEAD"/>
    <property type="match status" value="1"/>
</dbReference>
<dbReference type="GO" id="GO:0003723">
    <property type="term" value="F:RNA binding"/>
    <property type="evidence" value="ECO:0007669"/>
    <property type="project" value="UniProtKB-KW"/>
</dbReference>
<dbReference type="GO" id="GO:0005634">
    <property type="term" value="C:nucleus"/>
    <property type="evidence" value="ECO:0007669"/>
    <property type="project" value="UniProtKB-ARBA"/>
</dbReference>
<evidence type="ECO:0000259" key="15">
    <source>
        <dbReference type="PROSITE" id="PS51195"/>
    </source>
</evidence>
<evidence type="ECO:0000259" key="14">
    <source>
        <dbReference type="PROSITE" id="PS51194"/>
    </source>
</evidence>
<evidence type="ECO:0000313" key="17">
    <source>
        <dbReference type="Proteomes" id="UP000243217"/>
    </source>
</evidence>
<dbReference type="PROSITE" id="PS51194">
    <property type="entry name" value="HELICASE_CTER"/>
    <property type="match status" value="1"/>
</dbReference>
<name>A0A1V9ZQQ3_9STRA</name>
<keyword evidence="5" id="KW-0378">Hydrolase</keyword>
<evidence type="ECO:0000259" key="13">
    <source>
        <dbReference type="PROSITE" id="PS51192"/>
    </source>
</evidence>
<comment type="caution">
    <text evidence="16">The sequence shown here is derived from an EMBL/GenBank/DDBJ whole genome shotgun (WGS) entry which is preliminary data.</text>
</comment>
<dbReference type="AlphaFoldDB" id="A0A1V9ZQQ3"/>
<dbReference type="InterPro" id="IPR027417">
    <property type="entry name" value="P-loop_NTPase"/>
</dbReference>
<reference evidence="16 17" key="1">
    <citation type="journal article" date="2014" name="Genome Biol. Evol.">
        <title>The secreted proteins of Achlya hypogyna and Thraustotheca clavata identify the ancestral oomycete secretome and reveal gene acquisitions by horizontal gene transfer.</title>
        <authorList>
            <person name="Misner I."/>
            <person name="Blouin N."/>
            <person name="Leonard G."/>
            <person name="Richards T.A."/>
            <person name="Lane C.E."/>
        </authorList>
    </citation>
    <scope>NUCLEOTIDE SEQUENCE [LARGE SCALE GENOMIC DNA]</scope>
    <source>
        <strain evidence="16 17">ATCC 34112</strain>
    </source>
</reference>
<feature type="domain" description="Helicase C-terminal" evidence="14">
    <location>
        <begin position="405"/>
        <end position="565"/>
    </location>
</feature>
<keyword evidence="3" id="KW-0547">Nucleotide-binding</keyword>
<keyword evidence="17" id="KW-1185">Reference proteome</keyword>
<evidence type="ECO:0000256" key="10">
    <source>
        <dbReference type="ARBA" id="ARBA00023594"/>
    </source>
</evidence>
<dbReference type="GO" id="GO:0003724">
    <property type="term" value="F:RNA helicase activity"/>
    <property type="evidence" value="ECO:0007669"/>
    <property type="project" value="UniProtKB-EC"/>
</dbReference>
<evidence type="ECO:0000256" key="2">
    <source>
        <dbReference type="ARBA" id="ARBA00022723"/>
    </source>
</evidence>
<dbReference type="Pfam" id="PF00271">
    <property type="entry name" value="Helicase_C"/>
    <property type="match status" value="1"/>
</dbReference>
<dbReference type="SUPFAM" id="SSF52540">
    <property type="entry name" value="P-loop containing nucleoside triphosphate hydrolases"/>
    <property type="match status" value="2"/>
</dbReference>
<evidence type="ECO:0000256" key="3">
    <source>
        <dbReference type="ARBA" id="ARBA00022741"/>
    </source>
</evidence>
<dbReference type="STRING" id="74557.A0A1V9ZQQ3"/>
<dbReference type="PROSITE" id="PS51195">
    <property type="entry name" value="Q_MOTIF"/>
    <property type="match status" value="1"/>
</dbReference>
<comment type="catalytic activity">
    <reaction evidence="11">
        <text>ATP + H2O = ADP + phosphate + H(+)</text>
        <dbReference type="Rhea" id="RHEA:13065"/>
        <dbReference type="ChEBI" id="CHEBI:15377"/>
        <dbReference type="ChEBI" id="CHEBI:15378"/>
        <dbReference type="ChEBI" id="CHEBI:30616"/>
        <dbReference type="ChEBI" id="CHEBI:43474"/>
        <dbReference type="ChEBI" id="CHEBI:456216"/>
        <dbReference type="EC" id="3.6.4.13"/>
    </reaction>
</comment>
<proteinExistence type="inferred from homology"/>
<dbReference type="Proteomes" id="UP000243217">
    <property type="component" value="Unassembled WGS sequence"/>
</dbReference>
<accession>A0A1V9ZQQ3</accession>
<dbReference type="FunFam" id="3.40.50.300:FF:000657">
    <property type="entry name" value="Probable ATP-dependent RNA helicase DDX41"/>
    <property type="match status" value="1"/>
</dbReference>
<keyword evidence="9" id="KW-0694">RNA-binding</keyword>
<dbReference type="CDD" id="cd18787">
    <property type="entry name" value="SF2_C_DEAD"/>
    <property type="match status" value="1"/>
</dbReference>
<evidence type="ECO:0000256" key="9">
    <source>
        <dbReference type="ARBA" id="ARBA00022884"/>
    </source>
</evidence>
<feature type="domain" description="Helicase ATP-binding" evidence="13">
    <location>
        <begin position="209"/>
        <end position="394"/>
    </location>
</feature>